<evidence type="ECO:0000256" key="7">
    <source>
        <dbReference type="ARBA" id="ARBA00022840"/>
    </source>
</evidence>
<dbReference type="Pfam" id="PF01061">
    <property type="entry name" value="ABC2_membrane"/>
    <property type="match status" value="2"/>
</dbReference>
<dbReference type="InterPro" id="IPR003593">
    <property type="entry name" value="AAA+_ATPase"/>
</dbReference>
<dbReference type="CDD" id="cd03232">
    <property type="entry name" value="ABCG_PDR_domain2"/>
    <property type="match status" value="1"/>
</dbReference>
<dbReference type="InterPro" id="IPR013581">
    <property type="entry name" value="PDR_assoc"/>
</dbReference>
<feature type="transmembrane region" description="Helical" evidence="11">
    <location>
        <begin position="1087"/>
        <end position="1105"/>
    </location>
</feature>
<dbReference type="GO" id="GO:0016887">
    <property type="term" value="F:ATP hydrolysis activity"/>
    <property type="evidence" value="ECO:0007669"/>
    <property type="project" value="InterPro"/>
</dbReference>
<dbReference type="GO" id="GO:0071944">
    <property type="term" value="C:cell periphery"/>
    <property type="evidence" value="ECO:0007669"/>
    <property type="project" value="UniProtKB-ARBA"/>
</dbReference>
<dbReference type="GO" id="GO:0140359">
    <property type="term" value="F:ABC-type transporter activity"/>
    <property type="evidence" value="ECO:0007669"/>
    <property type="project" value="InterPro"/>
</dbReference>
<evidence type="ECO:0000256" key="3">
    <source>
        <dbReference type="ARBA" id="ARBA00022448"/>
    </source>
</evidence>
<feature type="transmembrane region" description="Helical" evidence="11">
    <location>
        <begin position="609"/>
        <end position="630"/>
    </location>
</feature>
<name>A0A7S3UF69_9CHLO</name>
<reference evidence="13" key="1">
    <citation type="submission" date="2021-01" db="EMBL/GenBank/DDBJ databases">
        <authorList>
            <person name="Corre E."/>
            <person name="Pelletier E."/>
            <person name="Niang G."/>
            <person name="Scheremetjew M."/>
            <person name="Finn R."/>
            <person name="Kale V."/>
            <person name="Holt S."/>
            <person name="Cochrane G."/>
            <person name="Meng A."/>
            <person name="Brown T."/>
            <person name="Cohen L."/>
        </authorList>
    </citation>
    <scope>NUCLEOTIDE SEQUENCE</scope>
    <source>
        <strain evidence="13">CCMP1897</strain>
    </source>
</reference>
<evidence type="ECO:0000256" key="6">
    <source>
        <dbReference type="ARBA" id="ARBA00022741"/>
    </source>
</evidence>
<organism evidence="13">
    <name type="scientific">Picocystis salinarum</name>
    <dbReference type="NCBI Taxonomy" id="88271"/>
    <lineage>
        <taxon>Eukaryota</taxon>
        <taxon>Viridiplantae</taxon>
        <taxon>Chlorophyta</taxon>
        <taxon>Picocystophyceae</taxon>
        <taxon>Picocystales</taxon>
        <taxon>Picocystaceae</taxon>
        <taxon>Picocystis</taxon>
    </lineage>
</organism>
<dbReference type="InterPro" id="IPR034003">
    <property type="entry name" value="ABCG_PDR_2"/>
</dbReference>
<dbReference type="EMBL" id="HBIS01004765">
    <property type="protein sequence ID" value="CAE0610505.1"/>
    <property type="molecule type" value="Transcribed_RNA"/>
</dbReference>
<dbReference type="GO" id="GO:0005524">
    <property type="term" value="F:ATP binding"/>
    <property type="evidence" value="ECO:0007669"/>
    <property type="project" value="UniProtKB-KW"/>
</dbReference>
<feature type="transmembrane region" description="Helical" evidence="11">
    <location>
        <begin position="497"/>
        <end position="520"/>
    </location>
</feature>
<dbReference type="InterPro" id="IPR003439">
    <property type="entry name" value="ABC_transporter-like_ATP-bd"/>
</dbReference>
<accession>A0A7S3UF69</accession>
<evidence type="ECO:0000256" key="11">
    <source>
        <dbReference type="SAM" id="Phobius"/>
    </source>
</evidence>
<keyword evidence="4 11" id="KW-0812">Transmembrane</keyword>
<dbReference type="FunFam" id="3.40.50.300:FF:000289">
    <property type="entry name" value="ABC transporter G family member 31"/>
    <property type="match status" value="1"/>
</dbReference>
<evidence type="ECO:0000256" key="4">
    <source>
        <dbReference type="ARBA" id="ARBA00022692"/>
    </source>
</evidence>
<sequence length="1341" mass="148476">MGKEAISSSSENFPDTQPKPPRLQKGKKEDAAKRLLSKGYKLYVDEVGGLIEKCGFNIPTVEIRTCNLTVETDALVGSSAVRNVLSSLYQDTVDCCVGETSQPLTILKDVNIVLKPGTATLLLGPPGAGKSALLQCLGGKMVPSNVLRVSGSVLYNGRSTKEFQVPSTVGYVHQVDNHEPVLTVRETIRFAGKCRGNKIQQLFAEELRKCLKKDPHFLDEHDEQWKQNLLHAFSAGVQDEVTIAMLGLSNCADTIVGDELTRGISGGEKKRVTTGEMITGNTHVLLLDQISTGLDSATTFSITDSLVHLTHVLKLTTVSSLLQPPPETYDLFDEVLLLGDGHVLYQGTREDVLPFFARLGFHKPFYVETADFLQQITTASGQRRFYHPDPENGDPASEGASEFIIPLSDLALSYANSDIGQQYAHDAQSAFFPTSEQDAALEFSKYSKSHKEIASAVLKRWIVLVSRDKNLFWAKITQNVILGIVIGTLFYDTKDYVSIFGVLFSCSLFMTLAGFPHMAIAFNSKKVFLKQRDAHFFPPSLYTLTAYLVYLPYALMDAVLFSCIVYFMVGLSTDGAGPFFTFVLILFSMASCTTALFRMIGDISPTMVLANAAGGALLLILIMSSGFTILRPSIPDWWIWSYYISPFAYTIRSLAINEMTTSRWAGGEGQQALEEFGIFTSRLWIWMGILALWGFYALYALISHFSLTYTKGPKKRAFLSASAAAVSDIKEKLDYRKLALTFVPVTLAFKDLNYFVPRPGKSQGHLQLLDKISGYAKPGTLTALMGSTGAGKTTLMDVLAGRKTSGTTEGEIRINGHPKEQKSFRRVMGYVEQIDSHSAFATVRETLQFSAALRLGQDVDRSQKMNFVEDILYLIELHKISDLLVGLSPAEGISLEQRKRLSIGVELVANPSILFMDEPTSGLDAYAASIVMKAVQNIAASGRTVICTIHQPSSEIFLAFTHLLVLQKGGKTVFFGPQGHECETLIRFLESIPGTVPLKEGINPANWMLEVVNGGTSGTVNVDYAHEFSKSQLSADATNEVKELLQPQSGGRMVEFDEKFSAPWSTQFSECLKKNVKSYWRNPSFNTTRYVMTVVLALIYGSMYWDVGNTIRNAGNVQDVLGALFNTAVFLGVFNMDTIQPVVFMERSVFYRERASGTYGVLPYTLALQIVEIPYLIVQSVLYTSIAYFMINFEHDVGKFFFVMLVIALNLHMLSMVGILIATITAAEHIASLVGAFFLTLWIQFCGFVQRQPNIPSGWIWMYWITPLSYTLYGLSAGLLGDNFSAIEVDDTMQTVSSYLDTAFGFAFSFRWWSVGVLLLFGLVFQLCTFLALWKVSFHVR</sequence>
<evidence type="ECO:0000259" key="12">
    <source>
        <dbReference type="PROSITE" id="PS50893"/>
    </source>
</evidence>
<evidence type="ECO:0000256" key="1">
    <source>
        <dbReference type="ARBA" id="ARBA00004141"/>
    </source>
</evidence>
<feature type="transmembrane region" description="Helical" evidence="11">
    <location>
        <begin position="472"/>
        <end position="491"/>
    </location>
</feature>
<feature type="transmembrane region" description="Helical" evidence="11">
    <location>
        <begin position="683"/>
        <end position="707"/>
    </location>
</feature>
<feature type="transmembrane region" description="Helical" evidence="11">
    <location>
        <begin position="1312"/>
        <end position="1334"/>
    </location>
</feature>
<proteinExistence type="inferred from homology"/>
<keyword evidence="9 11" id="KW-0472">Membrane</keyword>
<feature type="transmembrane region" description="Helical" evidence="11">
    <location>
        <begin position="541"/>
        <end position="569"/>
    </location>
</feature>
<dbReference type="SUPFAM" id="SSF52540">
    <property type="entry name" value="P-loop containing nucleoside triphosphate hydrolases"/>
    <property type="match status" value="2"/>
</dbReference>
<dbReference type="InterPro" id="IPR013525">
    <property type="entry name" value="ABC2_TM"/>
</dbReference>
<feature type="transmembrane region" description="Helical" evidence="11">
    <location>
        <begin position="1200"/>
        <end position="1224"/>
    </location>
</feature>
<comment type="similarity">
    <text evidence="2">Belongs to the ABC transporter superfamily. ABCG family. PDR (TC 3.A.1.205) subfamily.</text>
</comment>
<evidence type="ECO:0000256" key="2">
    <source>
        <dbReference type="ARBA" id="ARBA00006012"/>
    </source>
</evidence>
<dbReference type="SMART" id="SM00382">
    <property type="entry name" value="AAA"/>
    <property type="match status" value="2"/>
</dbReference>
<keyword evidence="6" id="KW-0547">Nucleotide-binding</keyword>
<evidence type="ECO:0000256" key="8">
    <source>
        <dbReference type="ARBA" id="ARBA00022989"/>
    </source>
</evidence>
<feature type="transmembrane region" description="Helical" evidence="11">
    <location>
        <begin position="1230"/>
        <end position="1249"/>
    </location>
</feature>
<dbReference type="PROSITE" id="PS50893">
    <property type="entry name" value="ABC_TRANSPORTER_2"/>
    <property type="match status" value="2"/>
</dbReference>
<dbReference type="Pfam" id="PF00005">
    <property type="entry name" value="ABC_tran"/>
    <property type="match status" value="2"/>
</dbReference>
<dbReference type="GO" id="GO:0016020">
    <property type="term" value="C:membrane"/>
    <property type="evidence" value="ECO:0007669"/>
    <property type="project" value="UniProtKB-SubCell"/>
</dbReference>
<dbReference type="Pfam" id="PF08370">
    <property type="entry name" value="PDR_assoc"/>
    <property type="match status" value="1"/>
</dbReference>
<feature type="transmembrane region" description="Helical" evidence="11">
    <location>
        <begin position="1173"/>
        <end position="1193"/>
    </location>
</feature>
<keyword evidence="5" id="KW-0677">Repeat</keyword>
<dbReference type="FunFam" id="3.40.50.300:FF:000532">
    <property type="entry name" value="ABC transporter G family member 34"/>
    <property type="match status" value="1"/>
</dbReference>
<keyword evidence="7" id="KW-0067">ATP-binding</keyword>
<keyword evidence="8 11" id="KW-1133">Transmembrane helix</keyword>
<protein>
    <recommendedName>
        <fullName evidence="12">ABC transporter domain-containing protein</fullName>
    </recommendedName>
</protein>
<dbReference type="PANTHER" id="PTHR19241">
    <property type="entry name" value="ATP-BINDING CASSETTE TRANSPORTER"/>
    <property type="match status" value="1"/>
</dbReference>
<evidence type="ECO:0000256" key="9">
    <source>
        <dbReference type="ARBA" id="ARBA00023136"/>
    </source>
</evidence>
<feature type="transmembrane region" description="Helical" evidence="11">
    <location>
        <begin position="1261"/>
        <end position="1280"/>
    </location>
</feature>
<feature type="domain" description="ABC transporter" evidence="12">
    <location>
        <begin position="747"/>
        <end position="993"/>
    </location>
</feature>
<feature type="domain" description="ABC transporter" evidence="12">
    <location>
        <begin position="88"/>
        <end position="365"/>
    </location>
</feature>
<evidence type="ECO:0000256" key="10">
    <source>
        <dbReference type="SAM" id="MobiDB-lite"/>
    </source>
</evidence>
<evidence type="ECO:0000256" key="5">
    <source>
        <dbReference type="ARBA" id="ARBA00022737"/>
    </source>
</evidence>
<keyword evidence="3" id="KW-0813">Transport</keyword>
<dbReference type="InterPro" id="IPR027417">
    <property type="entry name" value="P-loop_NTPase"/>
</dbReference>
<comment type="subcellular location">
    <subcellularLocation>
        <location evidence="1">Membrane</location>
        <topology evidence="1">Multi-pass membrane protein</topology>
    </subcellularLocation>
</comment>
<gene>
    <name evidence="13" type="ORF">PSAL00342_LOCUS4340</name>
</gene>
<dbReference type="Gene3D" id="3.40.50.300">
    <property type="entry name" value="P-loop containing nucleotide triphosphate hydrolases"/>
    <property type="match status" value="2"/>
</dbReference>
<feature type="transmembrane region" description="Helical" evidence="11">
    <location>
        <begin position="575"/>
        <end position="597"/>
    </location>
</feature>
<feature type="region of interest" description="Disordered" evidence="10">
    <location>
        <begin position="1"/>
        <end position="28"/>
    </location>
</feature>
<evidence type="ECO:0000313" key="13">
    <source>
        <dbReference type="EMBL" id="CAE0610505.1"/>
    </source>
</evidence>
<feature type="compositionally biased region" description="Polar residues" evidence="10">
    <location>
        <begin position="1"/>
        <end position="15"/>
    </location>
</feature>